<evidence type="ECO:0000259" key="1">
    <source>
        <dbReference type="Pfam" id="PF02470"/>
    </source>
</evidence>
<dbReference type="Proteomes" id="UP000032221">
    <property type="component" value="Unassembled WGS sequence"/>
</dbReference>
<reference evidence="3 4" key="1">
    <citation type="submission" date="2015-01" db="EMBL/GenBank/DDBJ databases">
        <title>Genome sequence of Mycobacterium llatzerense and Mycobacterium immunogenum recovered from brain abscess.</title>
        <authorList>
            <person name="Greninger A.L."/>
            <person name="Langelier C."/>
            <person name="Cunningham G."/>
            <person name="Chiu C.Y."/>
            <person name="Miller S."/>
        </authorList>
    </citation>
    <scope>NUCLEOTIDE SEQUENCE [LARGE SCALE GENOMIC DNA]</scope>
    <source>
        <strain evidence="3 4">CLUC14</strain>
    </source>
</reference>
<dbReference type="AlphaFoldDB" id="A0A0D1J714"/>
<dbReference type="STRING" id="280871.TL10_08455"/>
<evidence type="ECO:0000313" key="4">
    <source>
        <dbReference type="Proteomes" id="UP000032221"/>
    </source>
</evidence>
<comment type="caution">
    <text evidence="3">The sequence shown here is derived from an EMBL/GenBank/DDBJ whole genome shotgun (WGS) entry which is preliminary data.</text>
</comment>
<sequence>MKLKRTTVLFLTLFLVFSVAVTWMVFATLQRNIAGPTTSYSAMFTDVSGLAEGDDVRVAGVRVGRVDKIDLTSDYRAKVTFQVHSNQTLYTNTLASVTYQNIIGQRYVGLSQGEGEKRKLPAGAQIPENRTNPSFDISYMLNGFEPLFTELDPKQVDNLTGAIIQAFQGNQGSLLTLTTQASVLTQTLAGPDAALGDLIANLDKLMTTLAKQSQNLETMLSQTSASLAAFNGRREELLASVGSITANVNRLSQIVNAITPNMQQFIARDPGFLKYSTTDGKARFGYMMANVPLLLKGLSRMTQDGSYLNAYPCDVDFALWRGLKQWFQNFVIAATPGNGNEVWHTAVCR</sequence>
<keyword evidence="4" id="KW-1185">Reference proteome</keyword>
<name>A0A0D1J714_9MYCO</name>
<feature type="domain" description="Mce/MlaD" evidence="1">
    <location>
        <begin position="37"/>
        <end position="113"/>
    </location>
</feature>
<feature type="domain" description="Mammalian cell entry C-terminal" evidence="2">
    <location>
        <begin position="117"/>
        <end position="267"/>
    </location>
</feature>
<dbReference type="PANTHER" id="PTHR33371:SF17">
    <property type="entry name" value="MCE-FAMILY PROTEIN MCE1B"/>
    <property type="match status" value="1"/>
</dbReference>
<dbReference type="RefSeq" id="WP_043392567.1">
    <property type="nucleotide sequence ID" value="NZ_JXST01000009.1"/>
</dbReference>
<dbReference type="OrthoDB" id="338143at2"/>
<evidence type="ECO:0000313" key="3">
    <source>
        <dbReference type="EMBL" id="KIU17373.1"/>
    </source>
</evidence>
<dbReference type="PANTHER" id="PTHR33371">
    <property type="entry name" value="INTERMEMBRANE PHOSPHOLIPID TRANSPORT SYSTEM BINDING PROTEIN MLAD-RELATED"/>
    <property type="match status" value="1"/>
</dbReference>
<evidence type="ECO:0000259" key="2">
    <source>
        <dbReference type="Pfam" id="PF11887"/>
    </source>
</evidence>
<accession>A0A0D1J714</accession>
<dbReference type="Pfam" id="PF02470">
    <property type="entry name" value="MlaD"/>
    <property type="match status" value="1"/>
</dbReference>
<dbReference type="InterPro" id="IPR052336">
    <property type="entry name" value="MlaD_Phospholipid_Transporter"/>
</dbReference>
<protein>
    <submittedName>
        <fullName evidence="3">Mammalian cell entry protein</fullName>
    </submittedName>
</protein>
<dbReference type="EMBL" id="JXST01000009">
    <property type="protein sequence ID" value="KIU17373.1"/>
    <property type="molecule type" value="Genomic_DNA"/>
</dbReference>
<dbReference type="Pfam" id="PF11887">
    <property type="entry name" value="Mce4_CUP1"/>
    <property type="match status" value="1"/>
</dbReference>
<dbReference type="GO" id="GO:0005576">
    <property type="term" value="C:extracellular region"/>
    <property type="evidence" value="ECO:0007669"/>
    <property type="project" value="TreeGrafter"/>
</dbReference>
<dbReference type="InterPro" id="IPR003399">
    <property type="entry name" value="Mce/MlaD"/>
</dbReference>
<dbReference type="InterPro" id="IPR005693">
    <property type="entry name" value="Mce"/>
</dbReference>
<dbReference type="PATRIC" id="fig|280871.6.peg.1748"/>
<dbReference type="GO" id="GO:0051701">
    <property type="term" value="P:biological process involved in interaction with host"/>
    <property type="evidence" value="ECO:0007669"/>
    <property type="project" value="TreeGrafter"/>
</dbReference>
<organism evidence="3 4">
    <name type="scientific">Mycolicibacterium llatzerense</name>
    <dbReference type="NCBI Taxonomy" id="280871"/>
    <lineage>
        <taxon>Bacteria</taxon>
        <taxon>Bacillati</taxon>
        <taxon>Actinomycetota</taxon>
        <taxon>Actinomycetes</taxon>
        <taxon>Mycobacteriales</taxon>
        <taxon>Mycobacteriaceae</taxon>
        <taxon>Mycolicibacterium</taxon>
    </lineage>
</organism>
<proteinExistence type="predicted"/>
<gene>
    <name evidence="3" type="ORF">TL10_08455</name>
</gene>
<dbReference type="NCBIfam" id="TIGR00996">
    <property type="entry name" value="Mtu_fam_mce"/>
    <property type="match status" value="1"/>
</dbReference>
<dbReference type="InterPro" id="IPR024516">
    <property type="entry name" value="Mce_C"/>
</dbReference>